<sequence>MDSCNPDAGFEGGHPQDVSFEWFAGSHHEDAGSHDVTCRQHDQFHRQHQPGGEPMDVDFDLDSLSWTDELDNTFDLDLGLNPHEPSAAQHQPGFGAVPLDFLFAEDDFPSYVAHDQMSDAHIHDMQADSNSAMLLSPIGHRQWQSPDAPSHNAEGPTPERLRSQLSLLSEGSCGDELVFKHCDASKAVLLHGLAIDFGLSYGHDPASGEVTITRPANPNSGALSFHSKSPLIALTSPFESLSFPSQTSLETDSLMDGTPSILTPPSIDRTQQLSRRPSRSQRISDSISKHVSTWKSSISKGGGGGGGRRGPLTEDGRRDMKALEVAGGACWRCKVLRRKCDPGSPCRCCLQSVPMPHLGDDAPLWPLIGCRRGPLRDALPVQVVCPALLRDVKMDTSEVGCDYRPRRSLDFADRCLLSAEGQRLADMKAVLEGASYKLSITDTASRRSFVSFVETGRYRNQESLNKTLILEEKPVTYTEMIATIGWELAENHSILPLLEMKSWDEFMNMLETACIYESEVGQTSLVMISMVCLRHCLEALRLHSAGLLVEEEHIDCKPGLCQIQCIQDLSYYVEAYVTELSSVVFNKENMRDRRWWLSTFYSLYIQSYVRHALVAIEKQLRFGSTADVSAEDLTATQYLHLAAILFTAASAKYDPLLGGRLQYALTENSVIPETSVPELHHSSARAACEVEKWPEAGVKTSYQFLRRLLQIGSLDFEQEQNDMQPIRTSISSGRLTPDTLRPATASRYSIGGNSSNGSLRSPGSVTLPPPVQQEGTDDVMTETVSSPRKQAGNKKRWSAETGYSLWSATSVSNASSLSLARTFQSDVTSIHEVCEDEMGDGFVVSDDNRLEPLQEVPLVSVSESSDPGNASVGMPVSSCFVCHCCPRTPQRFRTAEELTKHETEKPYPCGRCKRRFKSPAEADRHTKAVHIKSHYWTCKAMENPSLVFYQEVYEDGTYDICGFCGGGFLRSGEIADCEERRVSELVSHLEEVHHFGECNREKEFYRVDNFRQHLKTTHVAKQGKWLKDLEAKCRTTTKGGQSVVR</sequence>
<dbReference type="GO" id="GO:0008270">
    <property type="term" value="F:zinc ion binding"/>
    <property type="evidence" value="ECO:0007669"/>
    <property type="project" value="UniProtKB-KW"/>
</dbReference>
<evidence type="ECO:0000256" key="2">
    <source>
        <dbReference type="SAM" id="MobiDB-lite"/>
    </source>
</evidence>
<feature type="compositionally biased region" description="Polar residues" evidence="2">
    <location>
        <begin position="289"/>
        <end position="299"/>
    </location>
</feature>
<dbReference type="AlphaFoldDB" id="A0AA39YQE1"/>
<keyword evidence="1" id="KW-0479">Metal-binding</keyword>
<dbReference type="PROSITE" id="PS50157">
    <property type="entry name" value="ZINC_FINGER_C2H2_2"/>
    <property type="match status" value="1"/>
</dbReference>
<reference evidence="4" key="1">
    <citation type="submission" date="2023-06" db="EMBL/GenBank/DDBJ databases">
        <title>Genome-scale phylogeny and comparative genomics of the fungal order Sordariales.</title>
        <authorList>
            <consortium name="Lawrence Berkeley National Laboratory"/>
            <person name="Hensen N."/>
            <person name="Bonometti L."/>
            <person name="Westerberg I."/>
            <person name="Brannstrom I.O."/>
            <person name="Guillou S."/>
            <person name="Cros-Aarteil S."/>
            <person name="Calhoun S."/>
            <person name="Haridas S."/>
            <person name="Kuo A."/>
            <person name="Mondo S."/>
            <person name="Pangilinan J."/>
            <person name="Riley R."/>
            <person name="Labutti K."/>
            <person name="Andreopoulos B."/>
            <person name="Lipzen A."/>
            <person name="Chen C."/>
            <person name="Yanf M."/>
            <person name="Daum C."/>
            <person name="Ng V."/>
            <person name="Clum A."/>
            <person name="Steindorff A."/>
            <person name="Ohm R."/>
            <person name="Martin F."/>
            <person name="Silar P."/>
            <person name="Natvig D."/>
            <person name="Lalanne C."/>
            <person name="Gautier V."/>
            <person name="Ament-Velasquez S.L."/>
            <person name="Kruys A."/>
            <person name="Hutchinson M.I."/>
            <person name="Powell A.J."/>
            <person name="Barry K."/>
            <person name="Miller A.N."/>
            <person name="Grigoriev I.V."/>
            <person name="Debuchy R."/>
            <person name="Gladieux P."/>
            <person name="Thoren M.H."/>
            <person name="Johannesson H."/>
        </authorList>
    </citation>
    <scope>NUCLEOTIDE SEQUENCE</scope>
    <source>
        <strain evidence="4">SMH2532-1</strain>
    </source>
</reference>
<keyword evidence="1" id="KW-0863">Zinc-finger</keyword>
<proteinExistence type="predicted"/>
<feature type="domain" description="C2H2-type" evidence="3">
    <location>
        <begin position="907"/>
        <end position="930"/>
    </location>
</feature>
<dbReference type="Gene3D" id="3.30.160.60">
    <property type="entry name" value="Classic Zinc Finger"/>
    <property type="match status" value="1"/>
</dbReference>
<dbReference type="InterPro" id="IPR013087">
    <property type="entry name" value="Znf_C2H2_type"/>
</dbReference>
<keyword evidence="1" id="KW-0862">Zinc</keyword>
<evidence type="ECO:0000313" key="5">
    <source>
        <dbReference type="Proteomes" id="UP001174936"/>
    </source>
</evidence>
<feature type="region of interest" description="Disordered" evidence="2">
    <location>
        <begin position="744"/>
        <end position="795"/>
    </location>
</feature>
<feature type="compositionally biased region" description="Polar residues" evidence="2">
    <location>
        <begin position="751"/>
        <end position="764"/>
    </location>
</feature>
<dbReference type="Proteomes" id="UP001174936">
    <property type="component" value="Unassembled WGS sequence"/>
</dbReference>
<dbReference type="InterPro" id="IPR057026">
    <property type="entry name" value="Znf-C2H2_ascomycetes"/>
</dbReference>
<gene>
    <name evidence="4" type="ORF">B0T16DRAFT_365293</name>
</gene>
<evidence type="ECO:0000256" key="1">
    <source>
        <dbReference type="PROSITE-ProRule" id="PRU00042"/>
    </source>
</evidence>
<dbReference type="Pfam" id="PF24537">
    <property type="entry name" value="zf-C2H2_fungi"/>
    <property type="match status" value="1"/>
</dbReference>
<evidence type="ECO:0000313" key="4">
    <source>
        <dbReference type="EMBL" id="KAK0656200.1"/>
    </source>
</evidence>
<dbReference type="EMBL" id="JAULSV010000001">
    <property type="protein sequence ID" value="KAK0656200.1"/>
    <property type="molecule type" value="Genomic_DNA"/>
</dbReference>
<name>A0AA39YQE1_9PEZI</name>
<accession>A0AA39YQE1</accession>
<comment type="caution">
    <text evidence="4">The sequence shown here is derived from an EMBL/GenBank/DDBJ whole genome shotgun (WGS) entry which is preliminary data.</text>
</comment>
<protein>
    <recommendedName>
        <fullName evidence="3">C2H2-type domain-containing protein</fullName>
    </recommendedName>
</protein>
<feature type="region of interest" description="Disordered" evidence="2">
    <location>
        <begin position="141"/>
        <end position="160"/>
    </location>
</feature>
<dbReference type="PANTHER" id="PTHR35392">
    <property type="entry name" value="ZN(II)2CYS6 TRANSCRIPTION FACTOR (EUROFUNG)-RELATED-RELATED"/>
    <property type="match status" value="1"/>
</dbReference>
<keyword evidence="5" id="KW-1185">Reference proteome</keyword>
<dbReference type="PROSITE" id="PS00028">
    <property type="entry name" value="ZINC_FINGER_C2H2_1"/>
    <property type="match status" value="1"/>
</dbReference>
<feature type="compositionally biased region" description="Low complexity" evidence="2">
    <location>
        <begin position="269"/>
        <end position="286"/>
    </location>
</feature>
<organism evidence="4 5">
    <name type="scientific">Cercophora newfieldiana</name>
    <dbReference type="NCBI Taxonomy" id="92897"/>
    <lineage>
        <taxon>Eukaryota</taxon>
        <taxon>Fungi</taxon>
        <taxon>Dikarya</taxon>
        <taxon>Ascomycota</taxon>
        <taxon>Pezizomycotina</taxon>
        <taxon>Sordariomycetes</taxon>
        <taxon>Sordariomycetidae</taxon>
        <taxon>Sordariales</taxon>
        <taxon>Lasiosphaeriaceae</taxon>
        <taxon>Cercophora</taxon>
    </lineage>
</organism>
<feature type="region of interest" description="Disordered" evidence="2">
    <location>
        <begin position="249"/>
        <end position="317"/>
    </location>
</feature>
<dbReference type="InterPro" id="IPR052973">
    <property type="entry name" value="Fungal_sec-metab_reg_TF"/>
</dbReference>
<feature type="compositionally biased region" description="Gly residues" evidence="2">
    <location>
        <begin position="300"/>
        <end position="309"/>
    </location>
</feature>
<evidence type="ECO:0000259" key="3">
    <source>
        <dbReference type="PROSITE" id="PS50157"/>
    </source>
</evidence>